<protein>
    <recommendedName>
        <fullName evidence="2">Mtf2-like C-terminal domain-containing protein</fullName>
    </recommendedName>
</protein>
<evidence type="ECO:0000313" key="3">
    <source>
        <dbReference type="EMBL" id="KAK5952929.1"/>
    </source>
</evidence>
<sequence>MAGARVRSSRGILQESLCPFLYETVTIRRPASTRRFSTDPVSREEETLLRRVERETDSPYREYRSKKHDRDKGFNFFRLKSQEVQERRGLPKASTLTSEERRAFQNIRKTFGADTEALSSKKSSASTLGPTTKDNDPSSSPALATSPTDLYDTDVERILTLFAPSSTTFNESEDFDSDRSVESESPKPYAPNLIRAAAVTALTSINHKIDQTLSSNPLSPDHALWTLLNEDILPLITLLQNPISMNSSRFNKAPKTQTERRQSQFRYVQQLKVADILPALSPTDISNNTPTATPATILHNISPQTPLLPLITILYPAATLLLLRTLTAHTPASLYTLALLPAIKDLGPTSYLLAGNTHFYNTLIQNTWDVYSDFAAMDRLLAEMKRDGVGFDEGTLQVLEGIRGDYEADMQRADVGGEDTEMERGVGWWDMGGNREGYGKVSGYWRDMVGGEVERKMWGRGVEGEGVEEVD</sequence>
<evidence type="ECO:0000313" key="4">
    <source>
        <dbReference type="Proteomes" id="UP001316803"/>
    </source>
</evidence>
<feature type="domain" description="Mtf2-like C-terminal" evidence="2">
    <location>
        <begin position="216"/>
        <end position="441"/>
    </location>
</feature>
<feature type="compositionally biased region" description="Low complexity" evidence="1">
    <location>
        <begin position="115"/>
        <end position="128"/>
    </location>
</feature>
<feature type="compositionally biased region" description="Low complexity" evidence="1">
    <location>
        <begin position="137"/>
        <end position="148"/>
    </location>
</feature>
<accession>A0AAN8EDB7</accession>
<dbReference type="Pfam" id="PF19189">
    <property type="entry name" value="Mtf2"/>
    <property type="match status" value="1"/>
</dbReference>
<reference evidence="3 4" key="1">
    <citation type="submission" date="2022-12" db="EMBL/GenBank/DDBJ databases">
        <title>Genomic features and morphological characterization of a novel Knufia sp. strain isolated from spacecraft assembly facility.</title>
        <authorList>
            <person name="Teixeira M."/>
            <person name="Chander A.M."/>
            <person name="Stajich J.E."/>
            <person name="Venkateswaran K."/>
        </authorList>
    </citation>
    <scope>NUCLEOTIDE SEQUENCE [LARGE SCALE GENOMIC DNA]</scope>
    <source>
        <strain evidence="3 4">FJI-L2-BK-P2</strain>
    </source>
</reference>
<dbReference type="Proteomes" id="UP001316803">
    <property type="component" value="Unassembled WGS sequence"/>
</dbReference>
<dbReference type="InterPro" id="IPR040009">
    <property type="entry name" value="Mtf2/C5D6.12-like"/>
</dbReference>
<organism evidence="3 4">
    <name type="scientific">Knufia fluminis</name>
    <dbReference type="NCBI Taxonomy" id="191047"/>
    <lineage>
        <taxon>Eukaryota</taxon>
        <taxon>Fungi</taxon>
        <taxon>Dikarya</taxon>
        <taxon>Ascomycota</taxon>
        <taxon>Pezizomycotina</taxon>
        <taxon>Eurotiomycetes</taxon>
        <taxon>Chaetothyriomycetidae</taxon>
        <taxon>Chaetothyriales</taxon>
        <taxon>Trichomeriaceae</taxon>
        <taxon>Knufia</taxon>
    </lineage>
</organism>
<name>A0AAN8EDB7_9EURO</name>
<proteinExistence type="predicted"/>
<dbReference type="AlphaFoldDB" id="A0AAN8EDB7"/>
<dbReference type="InterPro" id="IPR043837">
    <property type="entry name" value="Mtf2-like_C"/>
</dbReference>
<evidence type="ECO:0000256" key="1">
    <source>
        <dbReference type="SAM" id="MobiDB-lite"/>
    </source>
</evidence>
<dbReference type="EMBL" id="JAKLMC020000013">
    <property type="protein sequence ID" value="KAK5952929.1"/>
    <property type="molecule type" value="Genomic_DNA"/>
</dbReference>
<dbReference type="GO" id="GO:0005739">
    <property type="term" value="C:mitochondrion"/>
    <property type="evidence" value="ECO:0007669"/>
    <property type="project" value="InterPro"/>
</dbReference>
<feature type="region of interest" description="Disordered" evidence="1">
    <location>
        <begin position="169"/>
        <end position="188"/>
    </location>
</feature>
<dbReference type="PANTHER" id="PTHR39468:SF1">
    <property type="entry name" value="MTF2-LIKE C-TERMINAL DOMAIN-CONTAINING PROTEIN"/>
    <property type="match status" value="1"/>
</dbReference>
<feature type="region of interest" description="Disordered" evidence="1">
    <location>
        <begin position="115"/>
        <end position="149"/>
    </location>
</feature>
<gene>
    <name evidence="3" type="ORF">OHC33_006050</name>
</gene>
<keyword evidence="4" id="KW-1185">Reference proteome</keyword>
<comment type="caution">
    <text evidence="3">The sequence shown here is derived from an EMBL/GenBank/DDBJ whole genome shotgun (WGS) entry which is preliminary data.</text>
</comment>
<evidence type="ECO:0000259" key="2">
    <source>
        <dbReference type="Pfam" id="PF19189"/>
    </source>
</evidence>
<dbReference type="PANTHER" id="PTHR39468">
    <property type="entry name" value="CHROMOSOME 7, WHOLE GENOME SHOTGUN SEQUENCE"/>
    <property type="match status" value="1"/>
</dbReference>